<name>A0AC35EUX2_9BILA</name>
<dbReference type="Proteomes" id="UP000887580">
    <property type="component" value="Unplaced"/>
</dbReference>
<evidence type="ECO:0000313" key="2">
    <source>
        <dbReference type="WBParaSite" id="PS1159_v2.g10947.t1"/>
    </source>
</evidence>
<accession>A0AC35EUX2</accession>
<proteinExistence type="predicted"/>
<protein>
    <submittedName>
        <fullName evidence="2">PurE domain-containing protein</fullName>
    </submittedName>
</protein>
<sequence>MSESKLIAEGKTKQIFSHASDEENGAKLVLIQSRDTLTAFNAKRKDDVEGKAEYATKTTVNVFKYLTELGCPTHFKREGANDKEFIAQECEMIPIEWVARRLATGSYLKRNPGVPEGFVFNPLKIETFFKDDENDDPQWSDEQILSANFVFNKRKITKIEISWMKRLTDAIFCVLEKAWKNVGCTLVDMKVEFGVTSLGQIVLADVIDNDSWRVWPDGDKRLQLDKQSYRDLIEVTSDAIAELKKNYEKVSELTKEFIPKNRNSRLVVVAGSGADKKFVDEAASIGEKFGISKIHKHGTPTVFICIAGRSNGLGPVISANTTLPVINAPNVGPDWAAQDIWSSLRMPTGVGCTTVLNSHEAALAAAKILSLNDHIIFGRVLFSQLSNVGKIFEADQTMNQ</sequence>
<reference evidence="2" key="1">
    <citation type="submission" date="2022-11" db="UniProtKB">
        <authorList>
            <consortium name="WormBaseParasite"/>
        </authorList>
    </citation>
    <scope>IDENTIFICATION</scope>
</reference>
<evidence type="ECO:0000313" key="1">
    <source>
        <dbReference type="Proteomes" id="UP000887580"/>
    </source>
</evidence>
<organism evidence="1 2">
    <name type="scientific">Panagrolaimus sp. PS1159</name>
    <dbReference type="NCBI Taxonomy" id="55785"/>
    <lineage>
        <taxon>Eukaryota</taxon>
        <taxon>Metazoa</taxon>
        <taxon>Ecdysozoa</taxon>
        <taxon>Nematoda</taxon>
        <taxon>Chromadorea</taxon>
        <taxon>Rhabditida</taxon>
        <taxon>Tylenchina</taxon>
        <taxon>Panagrolaimomorpha</taxon>
        <taxon>Panagrolaimoidea</taxon>
        <taxon>Panagrolaimidae</taxon>
        <taxon>Panagrolaimus</taxon>
    </lineage>
</organism>
<dbReference type="WBParaSite" id="PS1159_v2.g10947.t1">
    <property type="protein sequence ID" value="PS1159_v2.g10947.t1"/>
    <property type="gene ID" value="PS1159_v2.g10947"/>
</dbReference>